<accession>A0A6H1ZW22</accession>
<organism evidence="1">
    <name type="scientific">viral metagenome</name>
    <dbReference type="NCBI Taxonomy" id="1070528"/>
    <lineage>
        <taxon>unclassified sequences</taxon>
        <taxon>metagenomes</taxon>
        <taxon>organismal metagenomes</taxon>
    </lineage>
</organism>
<reference evidence="1" key="1">
    <citation type="submission" date="2020-03" db="EMBL/GenBank/DDBJ databases">
        <title>The deep terrestrial virosphere.</title>
        <authorList>
            <person name="Holmfeldt K."/>
            <person name="Nilsson E."/>
            <person name="Simone D."/>
            <person name="Lopez-Fernandez M."/>
            <person name="Wu X."/>
            <person name="de Brujin I."/>
            <person name="Lundin D."/>
            <person name="Andersson A."/>
            <person name="Bertilsson S."/>
            <person name="Dopson M."/>
        </authorList>
    </citation>
    <scope>NUCLEOTIDE SEQUENCE</scope>
    <source>
        <strain evidence="1">TM448A02179</strain>
    </source>
</reference>
<evidence type="ECO:0000313" key="1">
    <source>
        <dbReference type="EMBL" id="QJA51517.1"/>
    </source>
</evidence>
<dbReference type="EMBL" id="MT144269">
    <property type="protein sequence ID" value="QJA51517.1"/>
    <property type="molecule type" value="Genomic_DNA"/>
</dbReference>
<dbReference type="AlphaFoldDB" id="A0A6H1ZW22"/>
<name>A0A6H1ZW22_9ZZZZ</name>
<proteinExistence type="predicted"/>
<protein>
    <submittedName>
        <fullName evidence="1">Putative capsid protein</fullName>
    </submittedName>
</protein>
<gene>
    <name evidence="1" type="ORF">TM448A02179_0007</name>
</gene>
<dbReference type="NCBIfam" id="NF033394">
    <property type="entry name" value="capsid_maj_Podo"/>
    <property type="match status" value="1"/>
</dbReference>
<sequence>MAITLGNFVQTTTRERYFPAAVDNIYEGNVLFKMLRDKARPWTGGRQLVIPTTVSDRTQGGSFSGFDTLPTTQEDVRQLFKVDPSEYTSAPIVFSGIQLAVNKGPEAYLDAIATEFSDVARALSENLGEDLYGDGTGNNNKDITGLNYHIDDSTDVTTYQNLSRSTYTNLKSTRNAQSGALGFDDLATDTDAAQRGSDSPDLIITTPAVFSIIERLVTPTLNLSYGRAPQLAPTGGKQGTQLSFGANALYWRGIPIIADEKCTSGNIWTINTKHLFLYNLDYTNELTTATKEGFAWTGFKTSQNQNAIVGHLLYAGQLVGDSPRTMARRTAVTS</sequence>
<dbReference type="InterPro" id="IPR049718">
    <property type="entry name" value="AKO59007-like"/>
</dbReference>